<proteinExistence type="predicted"/>
<dbReference type="AlphaFoldDB" id="A0A5P8WH80"/>
<gene>
    <name evidence="1" type="ORF">GXM_08683</name>
</gene>
<evidence type="ECO:0000313" key="1">
    <source>
        <dbReference type="EMBL" id="QFS51189.1"/>
    </source>
</evidence>
<evidence type="ECO:0000313" key="2">
    <source>
        <dbReference type="Proteomes" id="UP000326678"/>
    </source>
</evidence>
<dbReference type="EMBL" id="CP045227">
    <property type="protein sequence ID" value="QFS51189.1"/>
    <property type="molecule type" value="Genomic_DNA"/>
</dbReference>
<dbReference type="Proteomes" id="UP000326678">
    <property type="component" value="Chromosome Gxm2"/>
</dbReference>
<sequence length="55" mass="6261">MELTHHFGKAGQYYYKIARAEDDRPVEANRVRKSIGAETSFALLFKGCRSNVART</sequence>
<dbReference type="KEGG" id="nsh:GXM_08683"/>
<accession>A0A5P8WH80</accession>
<name>A0A5P8WH80_9NOSO</name>
<protein>
    <submittedName>
        <fullName evidence="1">Poorly processive</fullName>
    </submittedName>
</protein>
<keyword evidence="2" id="KW-1185">Reference proteome</keyword>
<reference evidence="1 2" key="1">
    <citation type="submission" date="2019-10" db="EMBL/GenBank/DDBJ databases">
        <title>Genomic and transcriptomic insights into the perfect genentic adaptation of a filamentous nitrogen-fixing cyanobacterium to rice fields.</title>
        <authorList>
            <person name="Chen Z."/>
        </authorList>
    </citation>
    <scope>NUCLEOTIDE SEQUENCE [LARGE SCALE GENOMIC DNA]</scope>
    <source>
        <strain evidence="1">CCNUC1</strain>
    </source>
</reference>
<organism evidence="1 2">
    <name type="scientific">Nostoc sphaeroides CCNUC1</name>
    <dbReference type="NCBI Taxonomy" id="2653204"/>
    <lineage>
        <taxon>Bacteria</taxon>
        <taxon>Bacillati</taxon>
        <taxon>Cyanobacteriota</taxon>
        <taxon>Cyanophyceae</taxon>
        <taxon>Nostocales</taxon>
        <taxon>Nostocaceae</taxon>
        <taxon>Nostoc</taxon>
    </lineage>
</organism>